<evidence type="ECO:0000313" key="3">
    <source>
        <dbReference type="EMBL" id="KUM60811.1"/>
    </source>
</evidence>
<dbReference type="EMBL" id="LLXE01000159">
    <property type="protein sequence ID" value="KUM60811.1"/>
    <property type="molecule type" value="Genomic_DNA"/>
</dbReference>
<dbReference type="PANTHER" id="PTHR36183">
    <property type="entry name" value="BETA-GLUCURONIDASE"/>
    <property type="match status" value="1"/>
</dbReference>
<dbReference type="OrthoDB" id="2796951at2759"/>
<dbReference type="STRING" id="48697.A0A101MHR0"/>
<accession>A0A101MHR0</accession>
<feature type="chain" id="PRO_5007100621" description="Beta-glucuronidase C-terminal domain-containing protein" evidence="1">
    <location>
        <begin position="19"/>
        <end position="450"/>
    </location>
</feature>
<dbReference type="PANTHER" id="PTHR36183:SF3">
    <property type="entry name" value="BETA-GLUCURONIDASE C-TERMINAL DOMAIN-CONTAINING PROTEIN"/>
    <property type="match status" value="1"/>
</dbReference>
<evidence type="ECO:0000259" key="2">
    <source>
        <dbReference type="Pfam" id="PF16862"/>
    </source>
</evidence>
<dbReference type="InterPro" id="IPR031728">
    <property type="entry name" value="GlcAase_C"/>
</dbReference>
<comment type="caution">
    <text evidence="3">The sequence shown here is derived from an EMBL/GenBank/DDBJ whole genome shotgun (WGS) entry which is preliminary data.</text>
</comment>
<protein>
    <recommendedName>
        <fullName evidence="2">Beta-glucuronidase C-terminal domain-containing protein</fullName>
    </recommendedName>
</protein>
<proteinExistence type="predicted"/>
<dbReference type="Gene3D" id="3.20.20.80">
    <property type="entry name" value="Glycosidases"/>
    <property type="match status" value="1"/>
</dbReference>
<gene>
    <name evidence="3" type="ORF">ACN42_g6316</name>
</gene>
<dbReference type="InterPro" id="IPR052974">
    <property type="entry name" value="GH79_Enzymes"/>
</dbReference>
<organism evidence="3 4">
    <name type="scientific">Penicillium freii</name>
    <dbReference type="NCBI Taxonomy" id="48697"/>
    <lineage>
        <taxon>Eukaryota</taxon>
        <taxon>Fungi</taxon>
        <taxon>Dikarya</taxon>
        <taxon>Ascomycota</taxon>
        <taxon>Pezizomycotina</taxon>
        <taxon>Eurotiomycetes</taxon>
        <taxon>Eurotiomycetidae</taxon>
        <taxon>Eurotiales</taxon>
        <taxon>Aspergillaceae</taxon>
        <taxon>Penicillium</taxon>
    </lineage>
</organism>
<dbReference type="Pfam" id="PF16862">
    <property type="entry name" value="Glyco_hydro_79C"/>
    <property type="match status" value="1"/>
</dbReference>
<keyword evidence="1" id="KW-0732">Signal</keyword>
<evidence type="ECO:0000313" key="4">
    <source>
        <dbReference type="Proteomes" id="UP000055045"/>
    </source>
</evidence>
<reference evidence="3 4" key="1">
    <citation type="submission" date="2015-10" db="EMBL/GenBank/DDBJ databases">
        <title>Genome sequencing of Penicillium freii.</title>
        <authorList>
            <person name="Nguyen H.D."/>
            <person name="Visagie C.M."/>
            <person name="Seifert K.A."/>
        </authorList>
    </citation>
    <scope>NUCLEOTIDE SEQUENCE [LARGE SCALE GENOMIC DNA]</scope>
    <source>
        <strain evidence="3 4">DAOM 242723</strain>
    </source>
</reference>
<dbReference type="Proteomes" id="UP000055045">
    <property type="component" value="Unassembled WGS sequence"/>
</dbReference>
<keyword evidence="4" id="KW-1185">Reference proteome</keyword>
<sequence>MVQLSFLGILALASAVAGLPGSPTPGSPSYPVPGTQPKDAVTLDVVPIGASFEFFMYPSYMTNISLAAPCIEQFDNVFKRKMHVRIGGTTQDRAKYDPYFDGYVSYNVKDPLEAPMSLIYGPRFLDLIMYEFWKYPVATSPWNETQEGLDAANWAQDFINHWNEPLPILAAGGYAIPFAIEPSWPNLPYLVDVAYNQTIKDGTKVYNGYLYSLSNVTADGLNVEMNHRTTAADLNTLPISSSKLDNKPYILGETGFHGADYKMDATLGSAIQTVDKTLRGLSIGIQRMFYHQGTINQAFFNWWSSDSVNAPFYGAYFAALAVEGGDSILASDNGTDSFAQYVVYKKEKPFKVVLVNTEYYSGTGSRSATKFTMTGLENGPVQTLRLTGPSSETSVSRLQSDPSLEPSIGGQYFSNDNCSLRGHKKFEKFTVQDYQLTITLSASEALIIYL</sequence>
<evidence type="ECO:0000256" key="1">
    <source>
        <dbReference type="SAM" id="SignalP"/>
    </source>
</evidence>
<feature type="signal peptide" evidence="1">
    <location>
        <begin position="1"/>
        <end position="18"/>
    </location>
</feature>
<name>A0A101MHR0_PENFR</name>
<dbReference type="AlphaFoldDB" id="A0A101MHR0"/>
<feature type="domain" description="Beta-glucuronidase C-terminal" evidence="2">
    <location>
        <begin position="340"/>
        <end position="447"/>
    </location>
</feature>